<evidence type="ECO:0000313" key="2">
    <source>
        <dbReference type="EnsemblMetazoa" id="GAUT021425-PA"/>
    </source>
</evidence>
<dbReference type="EnsemblMetazoa" id="GAUT021425-RA">
    <property type="protein sequence ID" value="GAUT021425-PA"/>
    <property type="gene ID" value="GAUT021425"/>
</dbReference>
<proteinExistence type="predicted"/>
<accession>A0A1A9V044</accession>
<protein>
    <submittedName>
        <fullName evidence="2">DDE_Tnp_1_7 domain-containing protein</fullName>
    </submittedName>
</protein>
<feature type="domain" description="PiggyBac transposable element-derived protein" evidence="1">
    <location>
        <begin position="286"/>
        <end position="351"/>
    </location>
</feature>
<dbReference type="Proteomes" id="UP000078200">
    <property type="component" value="Unassembled WGS sequence"/>
</dbReference>
<evidence type="ECO:0000259" key="1">
    <source>
        <dbReference type="Pfam" id="PF13843"/>
    </source>
</evidence>
<evidence type="ECO:0000313" key="3">
    <source>
        <dbReference type="Proteomes" id="UP000078200"/>
    </source>
</evidence>
<keyword evidence="3" id="KW-1185">Reference proteome</keyword>
<dbReference type="STRING" id="7395.A0A1A9V044"/>
<dbReference type="AlphaFoldDB" id="A0A1A9V044"/>
<dbReference type="Pfam" id="PF13843">
    <property type="entry name" value="DDE_Tnp_1_7"/>
    <property type="match status" value="1"/>
</dbReference>
<organism evidence="2 3">
    <name type="scientific">Glossina austeni</name>
    <name type="common">Savannah tsetse fly</name>
    <dbReference type="NCBI Taxonomy" id="7395"/>
    <lineage>
        <taxon>Eukaryota</taxon>
        <taxon>Metazoa</taxon>
        <taxon>Ecdysozoa</taxon>
        <taxon>Arthropoda</taxon>
        <taxon>Hexapoda</taxon>
        <taxon>Insecta</taxon>
        <taxon>Pterygota</taxon>
        <taxon>Neoptera</taxon>
        <taxon>Endopterygota</taxon>
        <taxon>Diptera</taxon>
        <taxon>Brachycera</taxon>
        <taxon>Muscomorpha</taxon>
        <taxon>Hippoboscoidea</taxon>
        <taxon>Glossinidae</taxon>
        <taxon>Glossina</taxon>
    </lineage>
</organism>
<name>A0A1A9V044_GLOAU</name>
<dbReference type="VEuPathDB" id="VectorBase:GAUT021425"/>
<sequence>MKKVEQKHLINTLCSRYNFINPLSLEVVWDKVLCLLRFKYLDFNNYYENTLHLHVHSAYLRFTLYSIMNMDDVYKEQAKTPVVGTHPERVLKLIVCAAERTQITELQNTNTPVTEEDEELIAKCKEIFFKKQFSKYECNSINPYTIHYITVPQQPKDSTLTSILSVQCFGFDLNAVRATFSSNFTVNSSIIDLKCATTHISQAKKLEEAQGDYLCRMQDCVEPFAGVAIVLANPLVYLIYDACRKRKENERDDIIIGVISTPSTLPCRFIEIINISTKSTDPTIVCGMVYNDFAEIMRFTRFDNKNQRSPRLQNDKFASISQVWYKFIENSQNCYKPGAYLAIDEQLVPTKVPTLYIYSIHAQQTGQIWHEILNHIRAMGEI</sequence>
<reference evidence="2" key="1">
    <citation type="submission" date="2020-05" db="UniProtKB">
        <authorList>
            <consortium name="EnsemblMetazoa"/>
        </authorList>
    </citation>
    <scope>IDENTIFICATION</scope>
    <source>
        <strain evidence="2">TTRI</strain>
    </source>
</reference>
<dbReference type="InterPro" id="IPR029526">
    <property type="entry name" value="PGBD"/>
</dbReference>